<keyword evidence="2" id="KW-0472">Membrane</keyword>
<dbReference type="Proteomes" id="UP001050808">
    <property type="component" value="Unassembled WGS sequence"/>
</dbReference>
<keyword evidence="2" id="KW-1133">Transmembrane helix</keyword>
<comment type="caution">
    <text evidence="3">The sequence shown here is derived from an EMBL/GenBank/DDBJ whole genome shotgun (WGS) entry which is preliminary data.</text>
</comment>
<accession>A0ABQ3QSA4</accession>
<keyword evidence="2" id="KW-0812">Transmembrane</keyword>
<feature type="region of interest" description="Disordered" evidence="1">
    <location>
        <begin position="1"/>
        <end position="31"/>
    </location>
</feature>
<name>A0ABQ3QSA4_9ACTN</name>
<reference evidence="3" key="1">
    <citation type="submission" date="2024-05" db="EMBL/GenBank/DDBJ databases">
        <title>Whole genome shotgun sequence of Streptomyces violascens NBRC 12920.</title>
        <authorList>
            <person name="Komaki H."/>
            <person name="Tamura T."/>
        </authorList>
    </citation>
    <scope>NUCLEOTIDE SEQUENCE</scope>
    <source>
        <strain evidence="3">NBRC 12920</strain>
    </source>
</reference>
<evidence type="ECO:0000313" key="4">
    <source>
        <dbReference type="Proteomes" id="UP001050808"/>
    </source>
</evidence>
<evidence type="ECO:0000256" key="1">
    <source>
        <dbReference type="SAM" id="MobiDB-lite"/>
    </source>
</evidence>
<sequence length="73" mass="7505">MGGASARPGGRRAGRGRALLTGPSSSGGKSTSTDLIRWAVAAFPSMAAAECTVLIVLAVRGLQSLRSRRRNHA</sequence>
<protein>
    <submittedName>
        <fullName evidence="3">Uncharacterized protein</fullName>
    </submittedName>
</protein>
<organism evidence="3 4">
    <name type="scientific">Streptomyces violascens</name>
    <dbReference type="NCBI Taxonomy" id="67381"/>
    <lineage>
        <taxon>Bacteria</taxon>
        <taxon>Bacillati</taxon>
        <taxon>Actinomycetota</taxon>
        <taxon>Actinomycetes</taxon>
        <taxon>Kitasatosporales</taxon>
        <taxon>Streptomycetaceae</taxon>
        <taxon>Streptomyces</taxon>
    </lineage>
</organism>
<gene>
    <name evidence="3" type="ORF">Sviol_45500</name>
</gene>
<feature type="transmembrane region" description="Helical" evidence="2">
    <location>
        <begin position="35"/>
        <end position="59"/>
    </location>
</feature>
<dbReference type="EMBL" id="BNDY01000017">
    <property type="protein sequence ID" value="GHI40142.1"/>
    <property type="molecule type" value="Genomic_DNA"/>
</dbReference>
<feature type="compositionally biased region" description="Low complexity" evidence="1">
    <location>
        <begin position="16"/>
        <end position="31"/>
    </location>
</feature>
<proteinExistence type="predicted"/>
<evidence type="ECO:0000256" key="2">
    <source>
        <dbReference type="SAM" id="Phobius"/>
    </source>
</evidence>
<keyword evidence="4" id="KW-1185">Reference proteome</keyword>
<evidence type="ECO:0000313" key="3">
    <source>
        <dbReference type="EMBL" id="GHI40142.1"/>
    </source>
</evidence>